<comment type="subcellular location">
    <subcellularLocation>
        <location evidence="1 7">Cell membrane</location>
        <topology evidence="1 7">Multi-pass membrane protein</topology>
    </subcellularLocation>
</comment>
<keyword evidence="4 7" id="KW-0812">Transmembrane</keyword>
<dbReference type="InterPro" id="IPR035906">
    <property type="entry name" value="MetI-like_sf"/>
</dbReference>
<keyword evidence="3" id="KW-1003">Cell membrane</keyword>
<evidence type="ECO:0000256" key="6">
    <source>
        <dbReference type="ARBA" id="ARBA00023136"/>
    </source>
</evidence>
<dbReference type="PROSITE" id="PS50928">
    <property type="entry name" value="ABC_TM1"/>
    <property type="match status" value="1"/>
</dbReference>
<dbReference type="GO" id="GO:0055085">
    <property type="term" value="P:transmembrane transport"/>
    <property type="evidence" value="ECO:0007669"/>
    <property type="project" value="InterPro"/>
</dbReference>
<dbReference type="Pfam" id="PF12911">
    <property type="entry name" value="OppC_N"/>
    <property type="match status" value="1"/>
</dbReference>
<dbReference type="EMBL" id="JACPSX010000116">
    <property type="protein sequence ID" value="MBI3014713.1"/>
    <property type="molecule type" value="Genomic_DNA"/>
</dbReference>
<keyword evidence="6 7" id="KW-0472">Membrane</keyword>
<protein>
    <submittedName>
        <fullName evidence="9">ABC transporter permease</fullName>
    </submittedName>
</protein>
<evidence type="ECO:0000313" key="10">
    <source>
        <dbReference type="Proteomes" id="UP000741360"/>
    </source>
</evidence>
<evidence type="ECO:0000313" key="9">
    <source>
        <dbReference type="EMBL" id="MBI3014713.1"/>
    </source>
</evidence>
<dbReference type="InterPro" id="IPR000515">
    <property type="entry name" value="MetI-like"/>
</dbReference>
<proteinExistence type="inferred from homology"/>
<feature type="non-terminal residue" evidence="9">
    <location>
        <position position="162"/>
    </location>
</feature>
<keyword evidence="5 7" id="KW-1133">Transmembrane helix</keyword>
<evidence type="ECO:0000259" key="8">
    <source>
        <dbReference type="PROSITE" id="PS50928"/>
    </source>
</evidence>
<evidence type="ECO:0000256" key="3">
    <source>
        <dbReference type="ARBA" id="ARBA00022475"/>
    </source>
</evidence>
<feature type="transmembrane region" description="Helical" evidence="7">
    <location>
        <begin position="126"/>
        <end position="153"/>
    </location>
</feature>
<feature type="transmembrane region" description="Helical" evidence="7">
    <location>
        <begin position="20"/>
        <end position="41"/>
    </location>
</feature>
<dbReference type="Proteomes" id="UP000741360">
    <property type="component" value="Unassembled WGS sequence"/>
</dbReference>
<dbReference type="GO" id="GO:0005886">
    <property type="term" value="C:plasma membrane"/>
    <property type="evidence" value="ECO:0007669"/>
    <property type="project" value="UniProtKB-SubCell"/>
</dbReference>
<dbReference type="PANTHER" id="PTHR43386">
    <property type="entry name" value="OLIGOPEPTIDE TRANSPORT SYSTEM PERMEASE PROTEIN APPC"/>
    <property type="match status" value="1"/>
</dbReference>
<evidence type="ECO:0000256" key="7">
    <source>
        <dbReference type="RuleBase" id="RU363032"/>
    </source>
</evidence>
<gene>
    <name evidence="9" type="ORF">HYY65_06585</name>
</gene>
<keyword evidence="2 7" id="KW-0813">Transport</keyword>
<dbReference type="CDD" id="cd06261">
    <property type="entry name" value="TM_PBP2"/>
    <property type="match status" value="1"/>
</dbReference>
<feature type="transmembrane region" description="Helical" evidence="7">
    <location>
        <begin position="85"/>
        <end position="106"/>
    </location>
</feature>
<dbReference type="SUPFAM" id="SSF161098">
    <property type="entry name" value="MetI-like"/>
    <property type="match status" value="1"/>
</dbReference>
<evidence type="ECO:0000256" key="5">
    <source>
        <dbReference type="ARBA" id="ARBA00022989"/>
    </source>
</evidence>
<evidence type="ECO:0000256" key="4">
    <source>
        <dbReference type="ARBA" id="ARBA00022692"/>
    </source>
</evidence>
<organism evidence="9 10">
    <name type="scientific">Tectimicrobiota bacterium</name>
    <dbReference type="NCBI Taxonomy" id="2528274"/>
    <lineage>
        <taxon>Bacteria</taxon>
        <taxon>Pseudomonadati</taxon>
        <taxon>Nitrospinota/Tectimicrobiota group</taxon>
        <taxon>Candidatus Tectimicrobiota</taxon>
    </lineage>
</organism>
<dbReference type="AlphaFoldDB" id="A0A932GP31"/>
<dbReference type="Gene3D" id="1.10.3720.10">
    <property type="entry name" value="MetI-like"/>
    <property type="match status" value="1"/>
</dbReference>
<dbReference type="Pfam" id="PF00528">
    <property type="entry name" value="BPD_transp_1"/>
    <property type="match status" value="1"/>
</dbReference>
<evidence type="ECO:0000256" key="2">
    <source>
        <dbReference type="ARBA" id="ARBA00022448"/>
    </source>
</evidence>
<accession>A0A932GP31</accession>
<name>A0A932GP31_UNCTE</name>
<comment type="caution">
    <text evidence="9">The sequence shown here is derived from an EMBL/GenBank/DDBJ whole genome shotgun (WGS) entry which is preliminary data.</text>
</comment>
<dbReference type="InterPro" id="IPR050366">
    <property type="entry name" value="BP-dependent_transpt_permease"/>
</dbReference>
<feature type="domain" description="ABC transmembrane type-1" evidence="8">
    <location>
        <begin position="81"/>
        <end position="162"/>
    </location>
</feature>
<dbReference type="PANTHER" id="PTHR43386:SF1">
    <property type="entry name" value="D,D-DIPEPTIDE TRANSPORT SYSTEM PERMEASE PROTEIN DDPC-RELATED"/>
    <property type="match status" value="1"/>
</dbReference>
<reference evidence="9" key="1">
    <citation type="submission" date="2020-07" db="EMBL/GenBank/DDBJ databases">
        <title>Huge and variable diversity of episymbiotic CPR bacteria and DPANN archaea in groundwater ecosystems.</title>
        <authorList>
            <person name="He C.Y."/>
            <person name="Keren R."/>
            <person name="Whittaker M."/>
            <person name="Farag I.F."/>
            <person name="Doudna J."/>
            <person name="Cate J.H.D."/>
            <person name="Banfield J.F."/>
        </authorList>
    </citation>
    <scope>NUCLEOTIDE SEQUENCE</scope>
    <source>
        <strain evidence="9">NC_groundwater_717_Ag_S-0.2um_59_8</strain>
    </source>
</reference>
<evidence type="ECO:0000256" key="1">
    <source>
        <dbReference type="ARBA" id="ARBA00004651"/>
    </source>
</evidence>
<sequence length="162" mass="17629">MDAQVVIETEEVFSAEPSKFSRWGIAIIGIVVFAALFAPWISPYDYRVQNMLNTFANPSRAHLLGTDQFGRDILSRILWGSRASLIVGLEATLLGGIVGTLIGMIAGYKGGTIDHLVTRLVDMMMAIPTLIMSLMIMVALGPSLHHTALAIAISMTPKFIRL</sequence>
<comment type="similarity">
    <text evidence="7">Belongs to the binding-protein-dependent transport system permease family.</text>
</comment>
<dbReference type="InterPro" id="IPR025966">
    <property type="entry name" value="OppC_N"/>
</dbReference>